<dbReference type="OrthoDB" id="252028at2759"/>
<dbReference type="EMBL" id="NBCO01000022">
    <property type="protein sequence ID" value="ORC87301.1"/>
    <property type="molecule type" value="Genomic_DNA"/>
</dbReference>
<name>A0A1X0NRS5_9TRYP</name>
<reference evidence="1 2" key="1">
    <citation type="submission" date="2017-03" db="EMBL/GenBank/DDBJ databases">
        <title>An alternative strategy for trypanosome survival in the mammalian bloodstream revealed through genome and transcriptome analysis of the ubiquitous bovine parasite Trypanosoma (Megatrypanum) theileri.</title>
        <authorList>
            <person name="Kelly S."/>
            <person name="Ivens A."/>
            <person name="Mott A."/>
            <person name="O'Neill E."/>
            <person name="Emms D."/>
            <person name="Macleod O."/>
            <person name="Voorheis P."/>
            <person name="Matthews J."/>
            <person name="Matthews K."/>
            <person name="Carrington M."/>
        </authorList>
    </citation>
    <scope>NUCLEOTIDE SEQUENCE [LARGE SCALE GENOMIC DNA]</scope>
    <source>
        <strain evidence="1">Edinburgh</strain>
    </source>
</reference>
<organism evidence="1 2">
    <name type="scientific">Trypanosoma theileri</name>
    <dbReference type="NCBI Taxonomy" id="67003"/>
    <lineage>
        <taxon>Eukaryota</taxon>
        <taxon>Discoba</taxon>
        <taxon>Euglenozoa</taxon>
        <taxon>Kinetoplastea</taxon>
        <taxon>Metakinetoplastina</taxon>
        <taxon>Trypanosomatida</taxon>
        <taxon>Trypanosomatidae</taxon>
        <taxon>Trypanosoma</taxon>
    </lineage>
</organism>
<gene>
    <name evidence="1" type="ORF">TM35_000221000</name>
</gene>
<feature type="non-terminal residue" evidence="1">
    <location>
        <position position="157"/>
    </location>
</feature>
<accession>A0A1X0NRS5</accession>
<comment type="caution">
    <text evidence="1">The sequence shown here is derived from an EMBL/GenBank/DDBJ whole genome shotgun (WGS) entry which is preliminary data.</text>
</comment>
<protein>
    <submittedName>
        <fullName evidence="1">Uncharacterized protein</fullName>
    </submittedName>
</protein>
<keyword evidence="2" id="KW-1185">Reference proteome</keyword>
<proteinExistence type="predicted"/>
<dbReference type="VEuPathDB" id="TriTrypDB:TM35_000221000"/>
<sequence length="157" mass="17404">MHGGPSVAPSGDSAENIYNLLCAVQTQANKDAEEIKSLRLCIANSESDVMKTREEICRLSQQQEKVNEDISAKRLSLEEQKIRHAGVMEILQKTKKELTEVADTVMKSDLPIHAAAAVQSVAPQESQEPLAPVKLRDAVQSLRKKIEMATQQQQQQQ</sequence>
<evidence type="ECO:0000313" key="1">
    <source>
        <dbReference type="EMBL" id="ORC87301.1"/>
    </source>
</evidence>
<dbReference type="Proteomes" id="UP000192257">
    <property type="component" value="Unassembled WGS sequence"/>
</dbReference>
<dbReference type="AlphaFoldDB" id="A0A1X0NRS5"/>
<dbReference type="RefSeq" id="XP_028881367.1">
    <property type="nucleotide sequence ID" value="XM_029027147.1"/>
</dbReference>
<dbReference type="GeneID" id="39986927"/>
<evidence type="ECO:0000313" key="2">
    <source>
        <dbReference type="Proteomes" id="UP000192257"/>
    </source>
</evidence>